<reference evidence="1" key="1">
    <citation type="submission" date="2021-01" db="EMBL/GenBank/DDBJ databases">
        <authorList>
            <person name="Kaushik A."/>
        </authorList>
    </citation>
    <scope>NUCLEOTIDE SEQUENCE</scope>
    <source>
        <strain evidence="1">AG5</strain>
    </source>
</reference>
<gene>
    <name evidence="1" type="ORF">RDB_LOCUS68904</name>
</gene>
<name>A0A8H3DWH5_9AGAM</name>
<comment type="caution">
    <text evidence="1">The sequence shown here is derived from an EMBL/GenBank/DDBJ whole genome shotgun (WGS) entry which is preliminary data.</text>
</comment>
<dbReference type="Proteomes" id="UP000663827">
    <property type="component" value="Unassembled WGS sequence"/>
</dbReference>
<dbReference type="GO" id="GO:0032040">
    <property type="term" value="C:small-subunit processome"/>
    <property type="evidence" value="ECO:0007669"/>
    <property type="project" value="TreeGrafter"/>
</dbReference>
<protein>
    <submittedName>
        <fullName evidence="1">Uncharacterized protein</fullName>
    </submittedName>
</protein>
<feature type="non-terminal residue" evidence="1">
    <location>
        <position position="291"/>
    </location>
</feature>
<dbReference type="AlphaFoldDB" id="A0A8H3DWH5"/>
<accession>A0A8H3DWH5</accession>
<dbReference type="GO" id="GO:0000462">
    <property type="term" value="P:maturation of SSU-rRNA from tricistronic rRNA transcript (SSU-rRNA, 5.8S rRNA, LSU-rRNA)"/>
    <property type="evidence" value="ECO:0007669"/>
    <property type="project" value="TreeGrafter"/>
</dbReference>
<evidence type="ECO:0000313" key="2">
    <source>
        <dbReference type="Proteomes" id="UP000663827"/>
    </source>
</evidence>
<dbReference type="InterPro" id="IPR051733">
    <property type="entry name" value="WD_repeat_DCAF13/WDSOF1"/>
</dbReference>
<dbReference type="EMBL" id="CAJNJQ010001374">
    <property type="protein sequence ID" value="CAE7136049.1"/>
    <property type="molecule type" value="Genomic_DNA"/>
</dbReference>
<proteinExistence type="predicted"/>
<dbReference type="InterPro" id="IPR036322">
    <property type="entry name" value="WD40_repeat_dom_sf"/>
</dbReference>
<evidence type="ECO:0000313" key="1">
    <source>
        <dbReference type="EMBL" id="CAE7136049.1"/>
    </source>
</evidence>
<dbReference type="InterPro" id="IPR015943">
    <property type="entry name" value="WD40/YVTN_repeat-like_dom_sf"/>
</dbReference>
<dbReference type="PANTHER" id="PTHR22851:SF0">
    <property type="entry name" value="DDB1- AND CUL4-ASSOCIATED FACTOR 13"/>
    <property type="match status" value="1"/>
</dbReference>
<dbReference type="PANTHER" id="PTHR22851">
    <property type="entry name" value="U3 SMALL NUCLEOLAR RNA U3 SNORNA ASSOCIATED PROTEIN"/>
    <property type="match status" value="1"/>
</dbReference>
<feature type="non-terminal residue" evidence="1">
    <location>
        <position position="1"/>
    </location>
</feature>
<sequence length="291" mass="32861">FIQGFEKRKPDIPPRETSTLWLTHSHEPANEPEHSTQPGSSGFLQSHLSRVQRDMSTGLYTGDEDWGFGNHSWRGWRWSCGVNRTVKLWDTSSRTDEEEGTTVSCIRQKFPELIQPPIAGTFEYISRKGGIQVGSFISQVQELVFKISHSAIDHHQLFATASNIVQLWDETKFVGSLPTIRIARLTLQTDPPPSRILPFQPRTKPSQPCDSTFAESSIFATTGTDRILTLYDIRTGKAERRLVMQMRANAPSWSPTFPTTLLVASEDHNLYTFDVRSLSNPTQVYKSHVAA</sequence>
<dbReference type="Gene3D" id="2.130.10.10">
    <property type="entry name" value="YVTN repeat-like/Quinoprotein amine dehydrogenase"/>
    <property type="match status" value="1"/>
</dbReference>
<organism evidence="1 2">
    <name type="scientific">Rhizoctonia solani</name>
    <dbReference type="NCBI Taxonomy" id="456999"/>
    <lineage>
        <taxon>Eukaryota</taxon>
        <taxon>Fungi</taxon>
        <taxon>Dikarya</taxon>
        <taxon>Basidiomycota</taxon>
        <taxon>Agaricomycotina</taxon>
        <taxon>Agaricomycetes</taxon>
        <taxon>Cantharellales</taxon>
        <taxon>Ceratobasidiaceae</taxon>
        <taxon>Rhizoctonia</taxon>
    </lineage>
</organism>
<dbReference type="SUPFAM" id="SSF50978">
    <property type="entry name" value="WD40 repeat-like"/>
    <property type="match status" value="1"/>
</dbReference>